<dbReference type="SUPFAM" id="SSF54928">
    <property type="entry name" value="RNA-binding domain, RBD"/>
    <property type="match status" value="1"/>
</dbReference>
<feature type="compositionally biased region" description="Basic and acidic residues" evidence="5">
    <location>
        <begin position="84"/>
        <end position="93"/>
    </location>
</feature>
<evidence type="ECO:0000313" key="8">
    <source>
        <dbReference type="Proteomes" id="UP001302126"/>
    </source>
</evidence>
<evidence type="ECO:0000256" key="1">
    <source>
        <dbReference type="ARBA" id="ARBA00004604"/>
    </source>
</evidence>
<comment type="caution">
    <text evidence="7">The sequence shown here is derived from an EMBL/GenBank/DDBJ whole genome shotgun (WGS) entry which is preliminary data.</text>
</comment>
<dbReference type="SMART" id="SM00360">
    <property type="entry name" value="RRM"/>
    <property type="match status" value="1"/>
</dbReference>
<proteinExistence type="predicted"/>
<keyword evidence="8" id="KW-1185">Reference proteome</keyword>
<feature type="compositionally biased region" description="Basic residues" evidence="5">
    <location>
        <begin position="445"/>
        <end position="455"/>
    </location>
</feature>
<gene>
    <name evidence="7" type="ORF">QBC35DRAFT_492038</name>
</gene>
<feature type="compositionally biased region" description="Low complexity" evidence="5">
    <location>
        <begin position="68"/>
        <end position="83"/>
    </location>
</feature>
<dbReference type="Gene3D" id="3.30.70.330">
    <property type="match status" value="1"/>
</dbReference>
<feature type="compositionally biased region" description="Basic and acidic residues" evidence="5">
    <location>
        <begin position="430"/>
        <end position="444"/>
    </location>
</feature>
<dbReference type="EMBL" id="MU864371">
    <property type="protein sequence ID" value="KAK4189892.1"/>
    <property type="molecule type" value="Genomic_DNA"/>
</dbReference>
<feature type="compositionally biased region" description="Acidic residues" evidence="5">
    <location>
        <begin position="401"/>
        <end position="412"/>
    </location>
</feature>
<keyword evidence="2 4" id="KW-0694">RNA-binding</keyword>
<protein>
    <recommendedName>
        <fullName evidence="6">RRM domain-containing protein</fullName>
    </recommendedName>
</protein>
<evidence type="ECO:0000256" key="3">
    <source>
        <dbReference type="ARBA" id="ARBA00023242"/>
    </source>
</evidence>
<feature type="region of interest" description="Disordered" evidence="5">
    <location>
        <begin position="366"/>
        <end position="455"/>
    </location>
</feature>
<feature type="region of interest" description="Disordered" evidence="5">
    <location>
        <begin position="196"/>
        <end position="226"/>
    </location>
</feature>
<keyword evidence="3" id="KW-0539">Nucleus</keyword>
<sequence>MIFLGSPPKNAAAEFQKISWSAEPPIVRSQWKYRDWFINTFGLVNTTTTDKMAPELRKRKSKTSVAEPEVAPVKKATKAPKGTPKAEKRKATEDASPVVIKKQKPVKETAASKKAEAPVEEEAAAKKAAPKKKEVTKKAEKAEKTEKATKKTKKAEEPVEQQNGDAEEEEVDDETNALIENLESDDDDAEMIDEASTYKENQDVGKIPKPKQSKKEKKDASGSDKPGVIYLARIPHGFYEHELRSYFGQFGEITKLRVVRNKKTGASRHRAFIEFADAEVADIAARTMDKYLLFGHILSAKVVPDAQVHPNLFKGANRRFKVIPWNKMAGKQLELPKSESQWQVRISKEEERRAKRAAKLAEMDYEFETPQLKAPEAKPQLENGTAEEEPKAIEAPVVEEKAEEETKEEAEPVAETKTKASKAKATKAAKVAEEAKEATPVKEKKSGKKAKKAKA</sequence>
<evidence type="ECO:0000259" key="6">
    <source>
        <dbReference type="PROSITE" id="PS50102"/>
    </source>
</evidence>
<feature type="domain" description="RRM" evidence="6">
    <location>
        <begin position="227"/>
        <end position="305"/>
    </location>
</feature>
<dbReference type="CDD" id="cd12307">
    <property type="entry name" value="RRM_NIFK_like"/>
    <property type="match status" value="1"/>
</dbReference>
<comment type="subcellular location">
    <subcellularLocation>
        <location evidence="1">Nucleus</location>
        <location evidence="1">Nucleolus</location>
    </subcellularLocation>
</comment>
<dbReference type="AlphaFoldDB" id="A0AAN7AKY3"/>
<name>A0AAN7AKY3_9PEZI</name>
<accession>A0AAN7AKY3</accession>
<dbReference type="GO" id="GO:0003723">
    <property type="term" value="F:RNA binding"/>
    <property type="evidence" value="ECO:0007669"/>
    <property type="project" value="UniProtKB-UniRule"/>
</dbReference>
<evidence type="ECO:0000313" key="7">
    <source>
        <dbReference type="EMBL" id="KAK4189892.1"/>
    </source>
</evidence>
<dbReference type="Pfam" id="PF00076">
    <property type="entry name" value="RRM_1"/>
    <property type="match status" value="1"/>
</dbReference>
<dbReference type="InterPro" id="IPR035979">
    <property type="entry name" value="RBD_domain_sf"/>
</dbReference>
<reference evidence="7" key="1">
    <citation type="journal article" date="2023" name="Mol. Phylogenet. Evol.">
        <title>Genome-scale phylogeny and comparative genomics of the fungal order Sordariales.</title>
        <authorList>
            <person name="Hensen N."/>
            <person name="Bonometti L."/>
            <person name="Westerberg I."/>
            <person name="Brannstrom I.O."/>
            <person name="Guillou S."/>
            <person name="Cros-Aarteil S."/>
            <person name="Calhoun S."/>
            <person name="Haridas S."/>
            <person name="Kuo A."/>
            <person name="Mondo S."/>
            <person name="Pangilinan J."/>
            <person name="Riley R."/>
            <person name="LaButti K."/>
            <person name="Andreopoulos B."/>
            <person name="Lipzen A."/>
            <person name="Chen C."/>
            <person name="Yan M."/>
            <person name="Daum C."/>
            <person name="Ng V."/>
            <person name="Clum A."/>
            <person name="Steindorff A."/>
            <person name="Ohm R.A."/>
            <person name="Martin F."/>
            <person name="Silar P."/>
            <person name="Natvig D.O."/>
            <person name="Lalanne C."/>
            <person name="Gautier V."/>
            <person name="Ament-Velasquez S.L."/>
            <person name="Kruys A."/>
            <person name="Hutchinson M.I."/>
            <person name="Powell A.J."/>
            <person name="Barry K."/>
            <person name="Miller A.N."/>
            <person name="Grigoriev I.V."/>
            <person name="Debuchy R."/>
            <person name="Gladieux P."/>
            <person name="Hiltunen Thoren M."/>
            <person name="Johannesson H."/>
        </authorList>
    </citation>
    <scope>NUCLEOTIDE SEQUENCE</scope>
    <source>
        <strain evidence="7">PSN309</strain>
    </source>
</reference>
<dbReference type="Proteomes" id="UP001302126">
    <property type="component" value="Unassembled WGS sequence"/>
</dbReference>
<feature type="compositionally biased region" description="Basic and acidic residues" evidence="5">
    <location>
        <begin position="131"/>
        <end position="157"/>
    </location>
</feature>
<feature type="compositionally biased region" description="Acidic residues" evidence="5">
    <location>
        <begin position="165"/>
        <end position="174"/>
    </location>
</feature>
<feature type="region of interest" description="Disordered" evidence="5">
    <location>
        <begin position="52"/>
        <end position="174"/>
    </location>
</feature>
<dbReference type="GO" id="GO:0005730">
    <property type="term" value="C:nucleolus"/>
    <property type="evidence" value="ECO:0007669"/>
    <property type="project" value="UniProtKB-SubCell"/>
</dbReference>
<evidence type="ECO:0000256" key="5">
    <source>
        <dbReference type="SAM" id="MobiDB-lite"/>
    </source>
</evidence>
<dbReference type="PANTHER" id="PTHR46754">
    <property type="entry name" value="MKI67 FHA DOMAIN-INTERACTING NUCLEOLAR PHOSPHOPROTEIN"/>
    <property type="match status" value="1"/>
</dbReference>
<organism evidence="7 8">
    <name type="scientific">Podospora australis</name>
    <dbReference type="NCBI Taxonomy" id="1536484"/>
    <lineage>
        <taxon>Eukaryota</taxon>
        <taxon>Fungi</taxon>
        <taxon>Dikarya</taxon>
        <taxon>Ascomycota</taxon>
        <taxon>Pezizomycotina</taxon>
        <taxon>Sordariomycetes</taxon>
        <taxon>Sordariomycetidae</taxon>
        <taxon>Sordariales</taxon>
        <taxon>Podosporaceae</taxon>
        <taxon>Podospora</taxon>
    </lineage>
</organism>
<feature type="compositionally biased region" description="Basic and acidic residues" evidence="5">
    <location>
        <begin position="105"/>
        <end position="117"/>
    </location>
</feature>
<evidence type="ECO:0000256" key="2">
    <source>
        <dbReference type="ARBA" id="ARBA00022884"/>
    </source>
</evidence>
<dbReference type="InterPro" id="IPR012677">
    <property type="entry name" value="Nucleotide-bd_a/b_plait_sf"/>
</dbReference>
<reference evidence="7" key="2">
    <citation type="submission" date="2023-05" db="EMBL/GenBank/DDBJ databases">
        <authorList>
            <consortium name="Lawrence Berkeley National Laboratory"/>
            <person name="Steindorff A."/>
            <person name="Hensen N."/>
            <person name="Bonometti L."/>
            <person name="Westerberg I."/>
            <person name="Brannstrom I.O."/>
            <person name="Guillou S."/>
            <person name="Cros-Aarteil S."/>
            <person name="Calhoun S."/>
            <person name="Haridas S."/>
            <person name="Kuo A."/>
            <person name="Mondo S."/>
            <person name="Pangilinan J."/>
            <person name="Riley R."/>
            <person name="Labutti K."/>
            <person name="Andreopoulos B."/>
            <person name="Lipzen A."/>
            <person name="Chen C."/>
            <person name="Yanf M."/>
            <person name="Daum C."/>
            <person name="Ng V."/>
            <person name="Clum A."/>
            <person name="Ohm R."/>
            <person name="Martin F."/>
            <person name="Silar P."/>
            <person name="Natvig D."/>
            <person name="Lalanne C."/>
            <person name="Gautier V."/>
            <person name="Ament-Velasquez S.L."/>
            <person name="Kruys A."/>
            <person name="Hutchinson M.I."/>
            <person name="Powell A.J."/>
            <person name="Barry K."/>
            <person name="Miller A.N."/>
            <person name="Grigoriev I.V."/>
            <person name="Debuchy R."/>
            <person name="Gladieux P."/>
            <person name="Thoren M.H."/>
            <person name="Johannesson H."/>
        </authorList>
    </citation>
    <scope>NUCLEOTIDE SEQUENCE</scope>
    <source>
        <strain evidence="7">PSN309</strain>
    </source>
</reference>
<dbReference type="InterPro" id="IPR000504">
    <property type="entry name" value="RRM_dom"/>
</dbReference>
<dbReference type="PROSITE" id="PS50102">
    <property type="entry name" value="RRM"/>
    <property type="match status" value="1"/>
</dbReference>
<evidence type="ECO:0000256" key="4">
    <source>
        <dbReference type="PROSITE-ProRule" id="PRU00176"/>
    </source>
</evidence>